<evidence type="ECO:0000313" key="1">
    <source>
        <dbReference type="EMBL" id="EEV17347.1"/>
    </source>
</evidence>
<dbReference type="eggNOG" id="COG3500">
    <property type="taxonomic scope" value="Bacteria"/>
</dbReference>
<keyword evidence="2" id="KW-1185">Reference proteome</keyword>
<organism evidence="1 2">
    <name type="scientific">Campylobacter gracilis RM3268</name>
    <dbReference type="NCBI Taxonomy" id="553220"/>
    <lineage>
        <taxon>Bacteria</taxon>
        <taxon>Pseudomonadati</taxon>
        <taxon>Campylobacterota</taxon>
        <taxon>Epsilonproteobacteria</taxon>
        <taxon>Campylobacterales</taxon>
        <taxon>Campylobacteraceae</taxon>
        <taxon>Campylobacter</taxon>
    </lineage>
</organism>
<comment type="caution">
    <text evidence="1">The sequence shown here is derived from an EMBL/GenBank/DDBJ whole genome shotgun (WGS) entry which is preliminary data.</text>
</comment>
<dbReference type="Proteomes" id="UP000005709">
    <property type="component" value="Unassembled WGS sequence"/>
</dbReference>
<evidence type="ECO:0000313" key="2">
    <source>
        <dbReference type="Proteomes" id="UP000005709"/>
    </source>
</evidence>
<dbReference type="SUPFAM" id="SSF69279">
    <property type="entry name" value="Phage tail proteins"/>
    <property type="match status" value="1"/>
</dbReference>
<proteinExistence type="predicted"/>
<dbReference type="AlphaFoldDB" id="C8PII2"/>
<protein>
    <submittedName>
        <fullName evidence="1">Phage late control gene D protein (GPD)</fullName>
    </submittedName>
</protein>
<dbReference type="RefSeq" id="WP_005872438.1">
    <property type="nucleotide sequence ID" value="NZ_ACYG01000027.1"/>
</dbReference>
<dbReference type="STRING" id="824.CGRAC_0632"/>
<dbReference type="OrthoDB" id="5346920at2"/>
<accession>C8PII2</accession>
<name>C8PII2_9BACT</name>
<sequence>MVRKPSFKLEANGKNITDAIKRNLLNLNFDDKEGFKSDEISFQVFGIYAKPAFGDKLKLWLGWANDLSSANQESGLYFCGSFSVQTVSRDYKAKTTEVRATAVNFASPQKDKKRCSWENTSVFAIAGKIAEQNNLNLKTTGADQPVMSELQDGISDIEFLYTLCFKLGYKAFIKNDTVIVTPKEAKGDETQTSGTSKNNNLPEFSINLTDLSSLEITEANRNSYTAVILEWQDISSGKTKSIKVGKGEQVYKMQIPEPKSDNEAFKHGEAKLNELQRGGISGRCETLGANIVAGGKLKFKDALGLEKSEFTIKSVSHKLSVENYSVEIEFEG</sequence>
<reference evidence="1 2" key="1">
    <citation type="submission" date="2009-07" db="EMBL/GenBank/DDBJ databases">
        <authorList>
            <person name="Madupu R."/>
            <person name="Sebastian Y."/>
            <person name="Durkin A.S."/>
            <person name="Torralba M."/>
            <person name="Methe B."/>
            <person name="Sutton G.G."/>
            <person name="Strausberg R.L."/>
            <person name="Nelson K.E."/>
        </authorList>
    </citation>
    <scope>NUCLEOTIDE SEQUENCE [LARGE SCALE GENOMIC DNA]</scope>
    <source>
        <strain evidence="1 2">RM3268</strain>
    </source>
</reference>
<gene>
    <name evidence="1" type="ORF">CAMGR0001_1643</name>
</gene>
<dbReference type="EMBL" id="ACYG01000027">
    <property type="protein sequence ID" value="EEV17347.1"/>
    <property type="molecule type" value="Genomic_DNA"/>
</dbReference>